<evidence type="ECO:0000256" key="9">
    <source>
        <dbReference type="ARBA" id="ARBA00022694"/>
    </source>
</evidence>
<evidence type="ECO:0000256" key="24">
    <source>
        <dbReference type="SAM" id="MobiDB-lite"/>
    </source>
</evidence>
<evidence type="ECO:0000313" key="26">
    <source>
        <dbReference type="EMBL" id="CAH1109293.1"/>
    </source>
</evidence>
<keyword evidence="8" id="KW-0597">Phosphoprotein</keyword>
<keyword evidence="14" id="KW-0862">Zinc</keyword>
<evidence type="ECO:0000256" key="22">
    <source>
        <dbReference type="ARBA" id="ARBA00046098"/>
    </source>
</evidence>
<dbReference type="FunFam" id="3.60.15.10:FF:000014">
    <property type="entry name" value="Zinc phosphodiesterase ELAC protein 2"/>
    <property type="match status" value="1"/>
</dbReference>
<dbReference type="AlphaFoldDB" id="A0A9P0GDE9"/>
<evidence type="ECO:0000256" key="14">
    <source>
        <dbReference type="ARBA" id="ARBA00022833"/>
    </source>
</evidence>
<dbReference type="GO" id="GO:0042645">
    <property type="term" value="C:mitochondrial nucleoid"/>
    <property type="evidence" value="ECO:0007669"/>
    <property type="project" value="UniProtKB-ARBA"/>
</dbReference>
<evidence type="ECO:0000256" key="6">
    <source>
        <dbReference type="ARBA" id="ARBA00012477"/>
    </source>
</evidence>
<evidence type="ECO:0000256" key="3">
    <source>
        <dbReference type="ARBA" id="ARBA00004123"/>
    </source>
</evidence>
<evidence type="ECO:0000256" key="18">
    <source>
        <dbReference type="ARBA" id="ARBA00030689"/>
    </source>
</evidence>
<keyword evidence="13" id="KW-0378">Hydrolase</keyword>
<keyword evidence="15" id="KW-0809">Transit peptide</keyword>
<keyword evidence="16" id="KW-0496">Mitochondrion</keyword>
<evidence type="ECO:0000256" key="19">
    <source>
        <dbReference type="ARBA" id="ARBA00030729"/>
    </source>
</evidence>
<keyword evidence="17" id="KW-0539">Nucleus</keyword>
<organism evidence="26 27">
    <name type="scientific">Psylliodes chrysocephalus</name>
    <dbReference type="NCBI Taxonomy" id="3402493"/>
    <lineage>
        <taxon>Eukaryota</taxon>
        <taxon>Metazoa</taxon>
        <taxon>Ecdysozoa</taxon>
        <taxon>Arthropoda</taxon>
        <taxon>Hexapoda</taxon>
        <taxon>Insecta</taxon>
        <taxon>Pterygota</taxon>
        <taxon>Neoptera</taxon>
        <taxon>Endopterygota</taxon>
        <taxon>Coleoptera</taxon>
        <taxon>Polyphaga</taxon>
        <taxon>Cucujiformia</taxon>
        <taxon>Chrysomeloidea</taxon>
        <taxon>Chrysomelidae</taxon>
        <taxon>Galerucinae</taxon>
        <taxon>Alticini</taxon>
        <taxon>Psylliodes</taxon>
    </lineage>
</organism>
<keyword evidence="11" id="KW-0479">Metal-binding</keyword>
<evidence type="ECO:0000256" key="2">
    <source>
        <dbReference type="ARBA" id="ARBA00001947"/>
    </source>
</evidence>
<keyword evidence="12" id="KW-0255">Endonuclease</keyword>
<dbReference type="CDD" id="cd07718">
    <property type="entry name" value="RNaseZ_ELAC1_ELAC2-C-term-like_MBL-fold"/>
    <property type="match status" value="1"/>
</dbReference>
<dbReference type="InterPro" id="IPR036866">
    <property type="entry name" value="RibonucZ/Hydroxyglut_hydro"/>
</dbReference>
<evidence type="ECO:0000256" key="11">
    <source>
        <dbReference type="ARBA" id="ARBA00022723"/>
    </source>
</evidence>
<accession>A0A9P0GDE9</accession>
<evidence type="ECO:0000256" key="16">
    <source>
        <dbReference type="ARBA" id="ARBA00023128"/>
    </source>
</evidence>
<protein>
    <recommendedName>
        <fullName evidence="7">Zinc phosphodiesterase ELAC protein 2</fullName>
        <ecNumber evidence="6">3.1.26.11</ecNumber>
    </recommendedName>
    <alternativeName>
        <fullName evidence="21">ElaC homolog protein 2</fullName>
    </alternativeName>
    <alternativeName>
        <fullName evidence="19">Ribonuclease Z 2</fullName>
    </alternativeName>
    <alternativeName>
        <fullName evidence="20">tRNA 3 endonuclease 2</fullName>
    </alternativeName>
    <alternativeName>
        <fullName evidence="18">tRNase Z 2</fullName>
    </alternativeName>
</protein>
<comment type="subunit">
    <text evidence="23">Homodimer. Interacts with PTCD1.</text>
</comment>
<dbReference type="OrthoDB" id="527344at2759"/>
<feature type="domain" description="tRNase Z endonuclease" evidence="25">
    <location>
        <begin position="77"/>
        <end position="124"/>
    </location>
</feature>
<evidence type="ECO:0000256" key="1">
    <source>
        <dbReference type="ARBA" id="ARBA00000402"/>
    </source>
</evidence>
<evidence type="ECO:0000256" key="23">
    <source>
        <dbReference type="ARBA" id="ARBA00047136"/>
    </source>
</evidence>
<sequence length="914" mass="103267">MLIVLKHFLFSHLSLHRYCSQHNSNLLNLLENMPKDKKHIATVQKHRKKVKEKLSRYVPGKVTLQVLGTGAIGAPRSLYMFSDQSRYLFNCGEGTQRLAHEHKMKLAKLEHIFVTQPVWRNIGGLPGIALTIQDVGVPEITLHGPPGLNNIFAATKRFIVLKNLNVNMAKCDEDTVFSDNVMTMHYVPLYEKKVTEVVEIVKEVDTIKEEIESTEKLEKPEAPQNSPQEEIAKECGIEAVVNQFHASTSTRREKKRKRSSVSADSKANSGDEFNDNTDYYAYEHSAVKDDELKLLPSLIYEQTKVKGISMAYICILKPRPGALNLDKCLRMGVRPGPLLGRLKAGEDVKLVNGKIVTAKDVCEPDDPGLIFIVVDCPTVDYLDSLHANEMFKKHQKTAEYEKDIASVVIHFTPQEIVNHPRYQEWMEAFPTCTTQLMLNEFNTCMGSEAVHRIQYKLNLLSPDIFPILGDNGSQIISCDPPPNQLLHKKPKLADSCTTFIDDEIVTKLKHLQRTPTSPTHSIKNLMETAAPKPSTAKEMMICPRTFCTYHLRPKRGLDRSMELTLNPHEYINESLNVQELMGELRKLKIKMLKKTNEVGDDYPKLLFLGTGSCIPNKTRNTSGILVSLGKQHILLDCGEGTYGQIIRFFGQNDAHNILANLDSVYISHLHADHHIGLLGILQGRKQALSKLNIEKRPLYLFAPKQIMTWLSFYDRCFESIMSEFELVPNDSLMQGGNLLTKVAKNTICDNLYITDINTCAVRHCPNAFGVSIICRNGYKLTYSGDTMPSDSLVNLGIGSHILIHEATMEDELCHEATLKMHSTTNQAICIGKRMRAKHIILTHFSQRYAKLPRFSENFGANVGIAFDNMHVGVSDLTLIPELYPALRIMFAEHYEELENKALKRQVKEAKRKLS</sequence>
<comment type="function">
    <text evidence="22">Zinc phosphodiesterase, which displays mitochondrial tRNA 3'-processing endonuclease activity. Involved in tRNA maturation, by removing a 3'-trailer from precursor tRNA. Associates with mitochondrial DNA complexes at the nucleoids to initiate RNA processing and ribosome assembly.</text>
</comment>
<evidence type="ECO:0000313" key="27">
    <source>
        <dbReference type="Proteomes" id="UP001153636"/>
    </source>
</evidence>
<evidence type="ECO:0000256" key="17">
    <source>
        <dbReference type="ARBA" id="ARBA00023242"/>
    </source>
</evidence>
<reference evidence="26" key="1">
    <citation type="submission" date="2022-01" db="EMBL/GenBank/DDBJ databases">
        <authorList>
            <person name="King R."/>
        </authorList>
    </citation>
    <scope>NUCLEOTIDE SEQUENCE</scope>
</reference>
<dbReference type="Pfam" id="PF23023">
    <property type="entry name" value="Anti-Pycsar_Apyc1"/>
    <property type="match status" value="1"/>
</dbReference>
<dbReference type="InterPro" id="IPR047151">
    <property type="entry name" value="RNZ2-like"/>
</dbReference>
<comment type="subcellular location">
    <subcellularLocation>
        <location evidence="4">Mitochondrion matrix</location>
    </subcellularLocation>
    <subcellularLocation>
        <location evidence="3">Nucleus</location>
    </subcellularLocation>
</comment>
<dbReference type="Gene3D" id="3.60.15.10">
    <property type="entry name" value="Ribonuclease Z/Hydroxyacylglutathione hydrolase-like"/>
    <property type="match status" value="2"/>
</dbReference>
<name>A0A9P0GDE9_9CUCU</name>
<keyword evidence="27" id="KW-1185">Reference proteome</keyword>
<dbReference type="GO" id="GO:0005634">
    <property type="term" value="C:nucleus"/>
    <property type="evidence" value="ECO:0007669"/>
    <property type="project" value="UniProtKB-SubCell"/>
</dbReference>
<feature type="region of interest" description="Disordered" evidence="24">
    <location>
        <begin position="246"/>
        <end position="269"/>
    </location>
</feature>
<gene>
    <name evidence="26" type="ORF">PSYICH_LOCUS10529</name>
</gene>
<dbReference type="Pfam" id="PF13691">
    <property type="entry name" value="Lactamase_B_4"/>
    <property type="match status" value="1"/>
</dbReference>
<dbReference type="EC" id="3.1.26.11" evidence="6"/>
<evidence type="ECO:0000256" key="4">
    <source>
        <dbReference type="ARBA" id="ARBA00004305"/>
    </source>
</evidence>
<evidence type="ECO:0000259" key="25">
    <source>
        <dbReference type="Pfam" id="PF13691"/>
    </source>
</evidence>
<evidence type="ECO:0000256" key="15">
    <source>
        <dbReference type="ARBA" id="ARBA00022946"/>
    </source>
</evidence>
<dbReference type="PANTHER" id="PTHR12553:SF49">
    <property type="entry name" value="ZINC PHOSPHODIESTERASE ELAC PROTEIN 2"/>
    <property type="match status" value="1"/>
</dbReference>
<keyword evidence="9" id="KW-0819">tRNA processing</keyword>
<dbReference type="SUPFAM" id="SSF56281">
    <property type="entry name" value="Metallo-hydrolase/oxidoreductase"/>
    <property type="match status" value="2"/>
</dbReference>
<evidence type="ECO:0000256" key="20">
    <source>
        <dbReference type="ARBA" id="ARBA00032104"/>
    </source>
</evidence>
<dbReference type="GO" id="GO:0046872">
    <property type="term" value="F:metal ion binding"/>
    <property type="evidence" value="ECO:0007669"/>
    <property type="project" value="UniProtKB-KW"/>
</dbReference>
<evidence type="ECO:0000256" key="8">
    <source>
        <dbReference type="ARBA" id="ARBA00022553"/>
    </source>
</evidence>
<dbReference type="EMBL" id="OV651816">
    <property type="protein sequence ID" value="CAH1109293.1"/>
    <property type="molecule type" value="Genomic_DNA"/>
</dbReference>
<evidence type="ECO:0000256" key="13">
    <source>
        <dbReference type="ARBA" id="ARBA00022801"/>
    </source>
</evidence>
<dbReference type="GO" id="GO:1990180">
    <property type="term" value="P:mitochondrial tRNA 3'-end processing"/>
    <property type="evidence" value="ECO:0007669"/>
    <property type="project" value="TreeGrafter"/>
</dbReference>
<dbReference type="GO" id="GO:0042781">
    <property type="term" value="F:3'-tRNA processing endoribonuclease activity"/>
    <property type="evidence" value="ECO:0007669"/>
    <property type="project" value="UniProtKB-EC"/>
</dbReference>
<dbReference type="Proteomes" id="UP001153636">
    <property type="component" value="Chromosome 4"/>
</dbReference>
<keyword evidence="10" id="KW-0540">Nuclease</keyword>
<comment type="cofactor">
    <cofactor evidence="2">
        <name>Zn(2+)</name>
        <dbReference type="ChEBI" id="CHEBI:29105"/>
    </cofactor>
</comment>
<proteinExistence type="inferred from homology"/>
<comment type="similarity">
    <text evidence="5">Belongs to the RNase Z family.</text>
</comment>
<dbReference type="PANTHER" id="PTHR12553">
    <property type="entry name" value="ZINC PHOSPHODIESTERASE ELAC PROTEIN 2"/>
    <property type="match status" value="1"/>
</dbReference>
<evidence type="ECO:0000256" key="10">
    <source>
        <dbReference type="ARBA" id="ARBA00022722"/>
    </source>
</evidence>
<dbReference type="InterPro" id="IPR027794">
    <property type="entry name" value="tRNase_Z_dom"/>
</dbReference>
<evidence type="ECO:0000256" key="12">
    <source>
        <dbReference type="ARBA" id="ARBA00022759"/>
    </source>
</evidence>
<evidence type="ECO:0000256" key="7">
    <source>
        <dbReference type="ARBA" id="ARBA00013357"/>
    </source>
</evidence>
<comment type="catalytic activity">
    <reaction evidence="1">
        <text>Endonucleolytic cleavage of RNA, removing extra 3' nucleotides from tRNA precursor, generating 3' termini of tRNAs. A 3'-hydroxy group is left at the tRNA terminus and a 5'-phosphoryl group is left at the trailer molecule.</text>
        <dbReference type="EC" id="3.1.26.11"/>
    </reaction>
</comment>
<evidence type="ECO:0000256" key="21">
    <source>
        <dbReference type="ARBA" id="ARBA00032616"/>
    </source>
</evidence>
<evidence type="ECO:0000256" key="5">
    <source>
        <dbReference type="ARBA" id="ARBA00007823"/>
    </source>
</evidence>